<sequence>MREQEFRKLLDKYLNGSISDEEKKILEKFNENMISINDSPHFKDESNKIEIKESLWKDIKVESRFNKKKTGFWRIAAASAAVFIGIMTLGYLYIYNTRATSLDIIPENAITLELEDGRLEIIEENGSVQVTDKKGAVLGQQKGNRLEYSETGNAEELIFNTLTIPFGKKFELKLSDGSKAFLNSGSSIKYPVKFLDGQDRSVFISGEAYLNVAKDSAHPFIVNAGKLNVRVLGTAFNVSAYPEDETTEVVLVEGSVSLSSESKNEGNEDVVMLEPGFKGVLDKRDKNITKNQVITAMYTSWIDGKLVFRDMTFENIVKRLERHYNISIVNKNKSLSTKKFNANFGDEPIEKVLEELKSNYGIKFKIIDNSQVIIE</sequence>
<dbReference type="Pfam" id="PF16344">
    <property type="entry name" value="FecR_C"/>
    <property type="match status" value="1"/>
</dbReference>
<feature type="domain" description="Protein FecR C-terminal" evidence="3">
    <location>
        <begin position="305"/>
        <end position="374"/>
    </location>
</feature>
<organism evidence="4 5">
    <name type="scientific">Kriegella aquimaris</name>
    <dbReference type="NCBI Taxonomy" id="192904"/>
    <lineage>
        <taxon>Bacteria</taxon>
        <taxon>Pseudomonadati</taxon>
        <taxon>Bacteroidota</taxon>
        <taxon>Flavobacteriia</taxon>
        <taxon>Flavobacteriales</taxon>
        <taxon>Flavobacteriaceae</taxon>
        <taxon>Kriegella</taxon>
    </lineage>
</organism>
<evidence type="ECO:0000313" key="5">
    <source>
        <dbReference type="Proteomes" id="UP000199440"/>
    </source>
</evidence>
<evidence type="ECO:0000256" key="1">
    <source>
        <dbReference type="SAM" id="Phobius"/>
    </source>
</evidence>
<dbReference type="RefSeq" id="WP_089892262.1">
    <property type="nucleotide sequence ID" value="NZ_FNGV01000009.1"/>
</dbReference>
<keyword evidence="5" id="KW-1185">Reference proteome</keyword>
<accession>A0A1G9TPB5</accession>
<dbReference type="PANTHER" id="PTHR30273:SF2">
    <property type="entry name" value="PROTEIN FECR"/>
    <property type="match status" value="1"/>
</dbReference>
<dbReference type="GO" id="GO:0016989">
    <property type="term" value="F:sigma factor antagonist activity"/>
    <property type="evidence" value="ECO:0007669"/>
    <property type="project" value="TreeGrafter"/>
</dbReference>
<dbReference type="InterPro" id="IPR032508">
    <property type="entry name" value="FecR_C"/>
</dbReference>
<feature type="domain" description="FecR protein" evidence="2">
    <location>
        <begin position="165"/>
        <end position="256"/>
    </location>
</feature>
<feature type="transmembrane region" description="Helical" evidence="1">
    <location>
        <begin position="72"/>
        <end position="94"/>
    </location>
</feature>
<evidence type="ECO:0000259" key="2">
    <source>
        <dbReference type="Pfam" id="PF04773"/>
    </source>
</evidence>
<dbReference type="Gene3D" id="2.60.120.1440">
    <property type="match status" value="1"/>
</dbReference>
<keyword evidence="1" id="KW-0472">Membrane</keyword>
<dbReference type="EMBL" id="FNGV01000009">
    <property type="protein sequence ID" value="SDM48955.1"/>
    <property type="molecule type" value="Genomic_DNA"/>
</dbReference>
<evidence type="ECO:0000313" key="4">
    <source>
        <dbReference type="EMBL" id="SDM48955.1"/>
    </source>
</evidence>
<dbReference type="InterPro" id="IPR006860">
    <property type="entry name" value="FecR"/>
</dbReference>
<reference evidence="4 5" key="1">
    <citation type="submission" date="2016-10" db="EMBL/GenBank/DDBJ databases">
        <authorList>
            <person name="de Groot N.N."/>
        </authorList>
    </citation>
    <scope>NUCLEOTIDE SEQUENCE [LARGE SCALE GENOMIC DNA]</scope>
    <source>
        <strain evidence="4 5">DSM 19886</strain>
    </source>
</reference>
<proteinExistence type="predicted"/>
<dbReference type="AlphaFoldDB" id="A0A1G9TPB5"/>
<name>A0A1G9TPB5_9FLAO</name>
<dbReference type="InterPro" id="IPR012373">
    <property type="entry name" value="Ferrdict_sens_TM"/>
</dbReference>
<dbReference type="STRING" id="192904.SAMN04488514_109128"/>
<keyword evidence="1" id="KW-0812">Transmembrane</keyword>
<protein>
    <submittedName>
        <fullName evidence="4">FecR family protein</fullName>
    </submittedName>
</protein>
<dbReference type="PANTHER" id="PTHR30273">
    <property type="entry name" value="PERIPLASMIC SIGNAL SENSOR AND SIGMA FACTOR ACTIVATOR FECR-RELATED"/>
    <property type="match status" value="1"/>
</dbReference>
<dbReference type="Proteomes" id="UP000199440">
    <property type="component" value="Unassembled WGS sequence"/>
</dbReference>
<dbReference type="Pfam" id="PF04773">
    <property type="entry name" value="FecR"/>
    <property type="match status" value="1"/>
</dbReference>
<dbReference type="OrthoDB" id="651134at2"/>
<keyword evidence="1" id="KW-1133">Transmembrane helix</keyword>
<gene>
    <name evidence="4" type="ORF">SAMN04488514_109128</name>
</gene>
<evidence type="ECO:0000259" key="3">
    <source>
        <dbReference type="Pfam" id="PF16344"/>
    </source>
</evidence>
<dbReference type="Gene3D" id="3.55.50.30">
    <property type="match status" value="1"/>
</dbReference>